<dbReference type="RefSeq" id="WP_078789201.1">
    <property type="nucleotide sequence ID" value="NZ_FUWR01000003.1"/>
</dbReference>
<reference evidence="3" key="1">
    <citation type="submission" date="2017-02" db="EMBL/GenBank/DDBJ databases">
        <authorList>
            <person name="Varghese N."/>
            <person name="Submissions S."/>
        </authorList>
    </citation>
    <scope>NUCLEOTIDE SEQUENCE [LARGE SCALE GENOMIC DNA]</scope>
    <source>
        <strain evidence="3">ATCC BAA-34</strain>
    </source>
</reference>
<dbReference type="InterPro" id="IPR052340">
    <property type="entry name" value="RNase_Y/CdgJ"/>
</dbReference>
<feature type="domain" description="HDOD" evidence="1">
    <location>
        <begin position="18"/>
        <end position="211"/>
    </location>
</feature>
<gene>
    <name evidence="2" type="ORF">SAMN02745119_00917</name>
</gene>
<dbReference type="InterPro" id="IPR013976">
    <property type="entry name" value="HDOD"/>
</dbReference>
<dbReference type="EMBL" id="FUWR01000003">
    <property type="protein sequence ID" value="SJZ54684.1"/>
    <property type="molecule type" value="Genomic_DNA"/>
</dbReference>
<dbReference type="SUPFAM" id="SSF109604">
    <property type="entry name" value="HD-domain/PDEase-like"/>
    <property type="match status" value="1"/>
</dbReference>
<accession>A0A1T4LJS1</accession>
<protein>
    <submittedName>
        <fullName evidence="2">HDIG domain-containing protein</fullName>
    </submittedName>
</protein>
<dbReference type="Proteomes" id="UP000190102">
    <property type="component" value="Unassembled WGS sequence"/>
</dbReference>
<sequence>MGFSLDLRYQICLQPIELPVFNPVALELLQLLTDPTVEIDRVTEIIQKDQALAIQVLRMANSSAYVGRTRSETIKDAVNRLGSKQITSLAMAASQAALHTSELSIVNAVMRDLWLHSHACALGCRSLAISSGHRELADQAYLAGLLHDIGKLYLLKAMERIWQAREIELDLDLETLLDVFSDMHVEQGVRIMNHWDIPPVYCAIAAHHHADIFDASDTLLAIVRLVNFNSMQYNLNLYPRLVQPSDANSEILALHIDENALMTLEADMQAACA</sequence>
<evidence type="ECO:0000313" key="2">
    <source>
        <dbReference type="EMBL" id="SJZ54684.1"/>
    </source>
</evidence>
<organism evidence="2 3">
    <name type="scientific">Trichlorobacter thiogenes</name>
    <dbReference type="NCBI Taxonomy" id="115783"/>
    <lineage>
        <taxon>Bacteria</taxon>
        <taxon>Pseudomonadati</taxon>
        <taxon>Thermodesulfobacteriota</taxon>
        <taxon>Desulfuromonadia</taxon>
        <taxon>Geobacterales</taxon>
        <taxon>Geobacteraceae</taxon>
        <taxon>Trichlorobacter</taxon>
    </lineage>
</organism>
<proteinExistence type="predicted"/>
<dbReference type="Gene3D" id="1.10.3210.10">
    <property type="entry name" value="Hypothetical protein af1432"/>
    <property type="match status" value="1"/>
</dbReference>
<evidence type="ECO:0000259" key="1">
    <source>
        <dbReference type="PROSITE" id="PS51833"/>
    </source>
</evidence>
<dbReference type="NCBIfam" id="TIGR00277">
    <property type="entry name" value="HDIG"/>
    <property type="match status" value="1"/>
</dbReference>
<dbReference type="PANTHER" id="PTHR33525:SF3">
    <property type="entry name" value="RIBONUCLEASE Y"/>
    <property type="match status" value="1"/>
</dbReference>
<dbReference type="InterPro" id="IPR006675">
    <property type="entry name" value="HDIG_dom"/>
</dbReference>
<dbReference type="OrthoDB" id="9773799at2"/>
<name>A0A1T4LJS1_9BACT</name>
<dbReference type="AlphaFoldDB" id="A0A1T4LJS1"/>
<evidence type="ECO:0000313" key="3">
    <source>
        <dbReference type="Proteomes" id="UP000190102"/>
    </source>
</evidence>
<dbReference type="PANTHER" id="PTHR33525">
    <property type="match status" value="1"/>
</dbReference>
<keyword evidence="3" id="KW-1185">Reference proteome</keyword>
<dbReference type="STRING" id="115783.SAMN02745119_00917"/>
<dbReference type="Pfam" id="PF08668">
    <property type="entry name" value="HDOD"/>
    <property type="match status" value="1"/>
</dbReference>
<dbReference type="PROSITE" id="PS51833">
    <property type="entry name" value="HDOD"/>
    <property type="match status" value="1"/>
</dbReference>